<feature type="transmembrane region" description="Helical" evidence="7">
    <location>
        <begin position="293"/>
        <end position="316"/>
    </location>
</feature>
<feature type="transmembrane region" description="Helical" evidence="7">
    <location>
        <begin position="413"/>
        <end position="431"/>
    </location>
</feature>
<keyword evidence="4 7" id="KW-0812">Transmembrane</keyword>
<comment type="similarity">
    <text evidence="2">Belongs to the UPF0718 family.</text>
</comment>
<feature type="domain" description="CobW/HypB/UreG nucleotide-binding" evidence="8">
    <location>
        <begin position="4"/>
        <end position="144"/>
    </location>
</feature>
<feature type="transmembrane region" description="Helical" evidence="7">
    <location>
        <begin position="256"/>
        <end position="281"/>
    </location>
</feature>
<keyword evidence="6 7" id="KW-0472">Membrane</keyword>
<gene>
    <name evidence="9" type="ORF">BET01_07605</name>
</gene>
<dbReference type="Pfam" id="PF02492">
    <property type="entry name" value="cobW"/>
    <property type="match status" value="1"/>
</dbReference>
<feature type="transmembrane region" description="Helical" evidence="7">
    <location>
        <begin position="323"/>
        <end position="344"/>
    </location>
</feature>
<dbReference type="OrthoDB" id="9810876at2"/>
<dbReference type="SUPFAM" id="SSF52540">
    <property type="entry name" value="P-loop containing nucleoside triphosphate hydrolases"/>
    <property type="match status" value="1"/>
</dbReference>
<evidence type="ECO:0000256" key="1">
    <source>
        <dbReference type="ARBA" id="ARBA00004651"/>
    </source>
</evidence>
<proteinExistence type="inferred from homology"/>
<dbReference type="PANTHER" id="PTHR34184">
    <property type="entry name" value="UPF0718 PROTEIN YCGR"/>
    <property type="match status" value="1"/>
</dbReference>
<name>A0A419SYV2_9FIRM</name>
<dbReference type="Pfam" id="PF03773">
    <property type="entry name" value="ArsP_1"/>
    <property type="match status" value="1"/>
</dbReference>
<dbReference type="Proteomes" id="UP000284277">
    <property type="component" value="Unassembled WGS sequence"/>
</dbReference>
<dbReference type="RefSeq" id="WP_120198031.1">
    <property type="nucleotide sequence ID" value="NZ_MCIA01000031.1"/>
</dbReference>
<protein>
    <submittedName>
        <fullName evidence="9">Permease</fullName>
    </submittedName>
</protein>
<evidence type="ECO:0000256" key="3">
    <source>
        <dbReference type="ARBA" id="ARBA00022475"/>
    </source>
</evidence>
<evidence type="ECO:0000313" key="10">
    <source>
        <dbReference type="Proteomes" id="UP000284277"/>
    </source>
</evidence>
<reference evidence="9 10" key="1">
    <citation type="submission" date="2016-08" db="EMBL/GenBank/DDBJ databases">
        <title>A new outlook on sporulation: Clostridium algidixylanolyticum.</title>
        <authorList>
            <person name="Poppleton D.I."/>
            <person name="Gribaldo S."/>
        </authorList>
    </citation>
    <scope>NUCLEOTIDE SEQUENCE [LARGE SCALE GENOMIC DNA]</scope>
    <source>
        <strain evidence="9 10">SPL73</strain>
    </source>
</reference>
<feature type="transmembrane region" description="Helical" evidence="7">
    <location>
        <begin position="477"/>
        <end position="500"/>
    </location>
</feature>
<organism evidence="9 10">
    <name type="scientific">Lacrimispora algidixylanolytica</name>
    <dbReference type="NCBI Taxonomy" id="94868"/>
    <lineage>
        <taxon>Bacteria</taxon>
        <taxon>Bacillati</taxon>
        <taxon>Bacillota</taxon>
        <taxon>Clostridia</taxon>
        <taxon>Lachnospirales</taxon>
        <taxon>Lachnospiraceae</taxon>
        <taxon>Lacrimispora</taxon>
    </lineage>
</organism>
<dbReference type="InterPro" id="IPR003495">
    <property type="entry name" value="CobW/HypB/UreG_nucleotide-bd"/>
</dbReference>
<sequence length="506" mass="56012">MITPAWVVTGLLDSGKTTIINRLAEKELKEQDILVIQFENGDVPLVEAEHIRCMQYTKSQLEEVPYEICEEIFNQLTEEPVDLVLIEWNGMEHFHTFEQMFLQFQMKPVISIEKVIYAADETLLDHRIADSGAISMSQVAASDCTYLSTGEAKEVKFGRDLPVFTEDNWKGFMNQLFRYDVKPHIWLMSVTAAAVLYLMIKPILGSISFSYDIFLTVFLGVFLQAVPFLAIGVLLSSAIQVYISPDWIQRKFPKKVIPAQIFAVFAGFCLPVCDCASIPVFKSLVKKGVPISAAVTFMLVSPVINPVVILSTWYAFNGNLAMIGARSGLGILCAVVSGLTYLVLPPEKVFTGKIVGSIAEDLVDDTSSRFLQMIRHAQNEFFSVGKYLLTGIFISALFQQFRPAMIATGSGSSLVWSILFLMAMAFVLSLCSSSDAVVARTMASVFPVGGILGFLVFGPMMDIKNIAMLISGFRKTFIVRLLITVFVVCFVGVFLFSTFYGGGIKL</sequence>
<keyword evidence="3" id="KW-1003">Cell membrane</keyword>
<accession>A0A419SYV2</accession>
<comment type="caution">
    <text evidence="9">The sequence shown here is derived from an EMBL/GenBank/DDBJ whole genome shotgun (WGS) entry which is preliminary data.</text>
</comment>
<dbReference type="PANTHER" id="PTHR34184:SF4">
    <property type="entry name" value="UPF0718 PROTEIN YCGR"/>
    <property type="match status" value="1"/>
</dbReference>
<comment type="subcellular location">
    <subcellularLocation>
        <location evidence="1">Cell membrane</location>
        <topology evidence="1">Multi-pass membrane protein</topology>
    </subcellularLocation>
</comment>
<evidence type="ECO:0000256" key="4">
    <source>
        <dbReference type="ARBA" id="ARBA00022692"/>
    </source>
</evidence>
<evidence type="ECO:0000256" key="7">
    <source>
        <dbReference type="SAM" id="Phobius"/>
    </source>
</evidence>
<evidence type="ECO:0000256" key="5">
    <source>
        <dbReference type="ARBA" id="ARBA00022989"/>
    </source>
</evidence>
<evidence type="ECO:0000256" key="2">
    <source>
        <dbReference type="ARBA" id="ARBA00006386"/>
    </source>
</evidence>
<keyword evidence="10" id="KW-1185">Reference proteome</keyword>
<keyword evidence="5 7" id="KW-1133">Transmembrane helix</keyword>
<dbReference type="InterPro" id="IPR052923">
    <property type="entry name" value="UPF0718"/>
</dbReference>
<dbReference type="GO" id="GO:0005886">
    <property type="term" value="C:plasma membrane"/>
    <property type="evidence" value="ECO:0007669"/>
    <property type="project" value="UniProtKB-SubCell"/>
</dbReference>
<evidence type="ECO:0000313" key="9">
    <source>
        <dbReference type="EMBL" id="RKD30440.1"/>
    </source>
</evidence>
<feature type="transmembrane region" description="Helical" evidence="7">
    <location>
        <begin position="381"/>
        <end position="401"/>
    </location>
</feature>
<feature type="transmembrane region" description="Helical" evidence="7">
    <location>
        <begin position="185"/>
        <end position="207"/>
    </location>
</feature>
<feature type="transmembrane region" description="Helical" evidence="7">
    <location>
        <begin position="437"/>
        <end position="457"/>
    </location>
</feature>
<dbReference type="Gene3D" id="3.40.50.300">
    <property type="entry name" value="P-loop containing nucleotide triphosphate hydrolases"/>
    <property type="match status" value="1"/>
</dbReference>
<dbReference type="EMBL" id="MCIA01000031">
    <property type="protein sequence ID" value="RKD30440.1"/>
    <property type="molecule type" value="Genomic_DNA"/>
</dbReference>
<dbReference type="InterPro" id="IPR027417">
    <property type="entry name" value="P-loop_NTPase"/>
</dbReference>
<evidence type="ECO:0000259" key="8">
    <source>
        <dbReference type="Pfam" id="PF02492"/>
    </source>
</evidence>
<feature type="transmembrane region" description="Helical" evidence="7">
    <location>
        <begin position="213"/>
        <end position="235"/>
    </location>
</feature>
<evidence type="ECO:0000256" key="6">
    <source>
        <dbReference type="ARBA" id="ARBA00023136"/>
    </source>
</evidence>
<dbReference type="InterPro" id="IPR005524">
    <property type="entry name" value="DUF318"/>
</dbReference>
<dbReference type="AlphaFoldDB" id="A0A419SYV2"/>